<proteinExistence type="predicted"/>
<reference evidence="5" key="1">
    <citation type="submission" date="2015-06" db="EMBL/GenBank/DDBJ databases">
        <title>Expansion of signal transduction pathways in fungi by whole-genome duplication.</title>
        <authorList>
            <consortium name="DOE Joint Genome Institute"/>
            <person name="Corrochano L.M."/>
            <person name="Kuo A."/>
            <person name="Marcet-Houben M."/>
            <person name="Polaino S."/>
            <person name="Salamov A."/>
            <person name="Villalobos J.M."/>
            <person name="Alvarez M.I."/>
            <person name="Avalos J."/>
            <person name="Benito E.P."/>
            <person name="Benoit I."/>
            <person name="Burger G."/>
            <person name="Camino L.P."/>
            <person name="Canovas D."/>
            <person name="Cerda-Olmedo E."/>
            <person name="Cheng J.-F."/>
            <person name="Dominguez A."/>
            <person name="Elias M."/>
            <person name="Eslava A.P."/>
            <person name="Glaser F."/>
            <person name="Grimwood J."/>
            <person name="Gutierrez G."/>
            <person name="Heitman J."/>
            <person name="Henrissat B."/>
            <person name="Iturriaga E.A."/>
            <person name="Lang B.F."/>
            <person name="Lavin J.L."/>
            <person name="Lee S."/>
            <person name="Li W."/>
            <person name="Lindquist E."/>
            <person name="Lopez-Garcia S."/>
            <person name="Luque E.M."/>
            <person name="Marcos A.T."/>
            <person name="Martin J."/>
            <person name="McCluskey K."/>
            <person name="Medina H.R."/>
            <person name="Miralles-Duran A."/>
            <person name="Miyazaki A."/>
            <person name="Munoz-Torres E."/>
            <person name="Oguiza J.A."/>
            <person name="Ohm R."/>
            <person name="Olmedo M."/>
            <person name="Orejas M."/>
            <person name="Ortiz-Castellanos L."/>
            <person name="Pisabarro A.G."/>
            <person name="Rodriguez-Romero J."/>
            <person name="Ruiz-Herrera J."/>
            <person name="Ruiz-Vazquez R."/>
            <person name="Sanz C."/>
            <person name="Schackwitz W."/>
            <person name="Schmutz J."/>
            <person name="Shahriari M."/>
            <person name="Shelest E."/>
            <person name="Silva-Franco F."/>
            <person name="Soanes D."/>
            <person name="Syed K."/>
            <person name="Tagua V.G."/>
            <person name="Talbot N.J."/>
            <person name="Thon M."/>
            <person name="De vries R.P."/>
            <person name="Wiebenga A."/>
            <person name="Yadav J.S."/>
            <person name="Braun E.L."/>
            <person name="Baker S."/>
            <person name="Garre V."/>
            <person name="Horwitz B."/>
            <person name="Torres-Martinez S."/>
            <person name="Idnurm A."/>
            <person name="Herrera-Estrella A."/>
            <person name="Gabaldon T."/>
            <person name="Grigoriev I.V."/>
        </authorList>
    </citation>
    <scope>NUCLEOTIDE SEQUENCE [LARGE SCALE GENOMIC DNA]</scope>
    <source>
        <strain evidence="5">NRRL 1555(-)</strain>
    </source>
</reference>
<dbReference type="GeneID" id="28996352"/>
<evidence type="ECO:0000256" key="2">
    <source>
        <dbReference type="ARBA" id="ARBA00022723"/>
    </source>
</evidence>
<dbReference type="GO" id="GO:0046872">
    <property type="term" value="F:metal ion binding"/>
    <property type="evidence" value="ECO:0007669"/>
    <property type="project" value="UniProtKB-KW"/>
</dbReference>
<comment type="cofactor">
    <cofactor evidence="1">
        <name>a divalent metal cation</name>
        <dbReference type="ChEBI" id="CHEBI:60240"/>
    </cofactor>
</comment>
<dbReference type="Pfam" id="PF13359">
    <property type="entry name" value="DDE_Tnp_4"/>
    <property type="match status" value="1"/>
</dbReference>
<name>A0A162UI29_PHYB8</name>
<dbReference type="RefSeq" id="XP_018293413.1">
    <property type="nucleotide sequence ID" value="XM_018435446.1"/>
</dbReference>
<evidence type="ECO:0000259" key="3">
    <source>
        <dbReference type="Pfam" id="PF13359"/>
    </source>
</evidence>
<evidence type="ECO:0000256" key="1">
    <source>
        <dbReference type="ARBA" id="ARBA00001968"/>
    </source>
</evidence>
<evidence type="ECO:0000313" key="4">
    <source>
        <dbReference type="EMBL" id="OAD75373.1"/>
    </source>
</evidence>
<dbReference type="InParanoid" id="A0A162UI29"/>
<dbReference type="EMBL" id="KV440977">
    <property type="protein sequence ID" value="OAD75373.1"/>
    <property type="molecule type" value="Genomic_DNA"/>
</dbReference>
<dbReference type="STRING" id="763407.A0A162UI29"/>
<gene>
    <name evidence="4" type="ORF">PHYBLDRAFT_166621</name>
</gene>
<keyword evidence="2" id="KW-0479">Metal-binding</keyword>
<sequence length="167" mass="19508">MQTVCCPTRDRDNQSVLYNSWKHIHALKFQAVVTPDGITSSLLGPFIGSCHDHFIYTISKIENRLKKYLAPTSDSEKYYALYDHNKFCNKSMSKVHIAVEWDFGEVQKYFKYCKYKYAMKTKENNLAKIYQLSSIFKNMYHCINHKKLSTGSYFNLLPPSLEDYISG</sequence>
<dbReference type="InterPro" id="IPR027806">
    <property type="entry name" value="HARBI1_dom"/>
</dbReference>
<dbReference type="AlphaFoldDB" id="A0A162UI29"/>
<protein>
    <recommendedName>
        <fullName evidence="3">DDE Tnp4 domain-containing protein</fullName>
    </recommendedName>
</protein>
<keyword evidence="5" id="KW-1185">Reference proteome</keyword>
<feature type="domain" description="DDE Tnp4" evidence="3">
    <location>
        <begin position="12"/>
        <end position="131"/>
    </location>
</feature>
<dbReference type="VEuPathDB" id="FungiDB:PHYBLDRAFT_166621"/>
<dbReference type="OrthoDB" id="2287908at2759"/>
<evidence type="ECO:0000313" key="5">
    <source>
        <dbReference type="Proteomes" id="UP000077315"/>
    </source>
</evidence>
<dbReference type="Proteomes" id="UP000077315">
    <property type="component" value="Unassembled WGS sequence"/>
</dbReference>
<accession>A0A162UI29</accession>
<organism evidence="4 5">
    <name type="scientific">Phycomyces blakesleeanus (strain ATCC 8743b / DSM 1359 / FGSC 10004 / NBRC 33097 / NRRL 1555)</name>
    <dbReference type="NCBI Taxonomy" id="763407"/>
    <lineage>
        <taxon>Eukaryota</taxon>
        <taxon>Fungi</taxon>
        <taxon>Fungi incertae sedis</taxon>
        <taxon>Mucoromycota</taxon>
        <taxon>Mucoromycotina</taxon>
        <taxon>Mucoromycetes</taxon>
        <taxon>Mucorales</taxon>
        <taxon>Phycomycetaceae</taxon>
        <taxon>Phycomyces</taxon>
    </lineage>
</organism>